<dbReference type="Gene3D" id="2.60.40.790">
    <property type="match status" value="1"/>
</dbReference>
<dbReference type="OrthoDB" id="1431247at2759"/>
<gene>
    <name evidence="5" type="ORF">WR25_21547</name>
</gene>
<dbReference type="SUPFAM" id="SSF49764">
    <property type="entry name" value="HSP20-like chaperones"/>
    <property type="match status" value="1"/>
</dbReference>
<dbReference type="InterPro" id="IPR002068">
    <property type="entry name" value="A-crystallin/Hsp20_dom"/>
</dbReference>
<dbReference type="STRING" id="2018661.A0A2A2JNM2"/>
<dbReference type="GO" id="GO:0005737">
    <property type="term" value="C:cytoplasm"/>
    <property type="evidence" value="ECO:0007669"/>
    <property type="project" value="TreeGrafter"/>
</dbReference>
<dbReference type="InterPro" id="IPR001436">
    <property type="entry name" value="Alpha-crystallin/sHSP_animal"/>
</dbReference>
<evidence type="ECO:0000313" key="5">
    <source>
        <dbReference type="EMBL" id="PAV63253.1"/>
    </source>
</evidence>
<reference evidence="5 6" key="1">
    <citation type="journal article" date="2017" name="Curr. Biol.">
        <title>Genome architecture and evolution of a unichromosomal asexual nematode.</title>
        <authorList>
            <person name="Fradin H."/>
            <person name="Zegar C."/>
            <person name="Gutwein M."/>
            <person name="Lucas J."/>
            <person name="Kovtun M."/>
            <person name="Corcoran D."/>
            <person name="Baugh L.R."/>
            <person name="Kiontke K."/>
            <person name="Gunsalus K."/>
            <person name="Fitch D.H."/>
            <person name="Piano F."/>
        </authorList>
    </citation>
    <scope>NUCLEOTIDE SEQUENCE [LARGE SCALE GENOMIC DNA]</scope>
    <source>
        <strain evidence="5">PF1309</strain>
    </source>
</reference>
<evidence type="ECO:0000313" key="6">
    <source>
        <dbReference type="Proteomes" id="UP000218231"/>
    </source>
</evidence>
<dbReference type="PROSITE" id="PS01031">
    <property type="entry name" value="SHSP"/>
    <property type="match status" value="1"/>
</dbReference>
<dbReference type="InterPro" id="IPR008978">
    <property type="entry name" value="HSP20-like_chaperone"/>
</dbReference>
<feature type="compositionally biased region" description="Basic and acidic residues" evidence="3">
    <location>
        <begin position="78"/>
        <end position="97"/>
    </location>
</feature>
<comment type="caution">
    <text evidence="5">The sequence shown here is derived from an EMBL/GenBank/DDBJ whole genome shotgun (WGS) entry which is preliminary data.</text>
</comment>
<dbReference type="EMBL" id="LIAE01010319">
    <property type="protein sequence ID" value="PAV63253.1"/>
    <property type="molecule type" value="Genomic_DNA"/>
</dbReference>
<feature type="region of interest" description="Disordered" evidence="3">
    <location>
        <begin position="231"/>
        <end position="250"/>
    </location>
</feature>
<evidence type="ECO:0000256" key="1">
    <source>
        <dbReference type="PROSITE-ProRule" id="PRU00285"/>
    </source>
</evidence>
<dbReference type="GO" id="GO:0042026">
    <property type="term" value="P:protein refolding"/>
    <property type="evidence" value="ECO:0007669"/>
    <property type="project" value="TreeGrafter"/>
</dbReference>
<feature type="domain" description="SHSP" evidence="4">
    <location>
        <begin position="125"/>
        <end position="234"/>
    </location>
</feature>
<dbReference type="GO" id="GO:0051082">
    <property type="term" value="F:unfolded protein binding"/>
    <property type="evidence" value="ECO:0007669"/>
    <property type="project" value="TreeGrafter"/>
</dbReference>
<sequence>MPWTEFRDFDESDLDSYLEGSVWSEKPSGLEYYAENPDEIITVFPSTSHTNMAFGYPARSCETVFVSRRPPPPLPPTYDRDSRHSTAFKEDRDRYYSSRDSGVRSNPPIYEPPSTVIDRPLSSALTRPGSPGPVAGAGDIVNTDHGFTIQLDVKHFRPEEIKILLTDDLLTISGERLEDTRDGQTLKRSFTRKYSIPPDVHLDSIRSHLSDSGLLIVNGSRRGWKETSISMHPSTHTHRPPSYRSGPIVGGNVISNV</sequence>
<protein>
    <recommendedName>
        <fullName evidence="4">SHSP domain-containing protein</fullName>
    </recommendedName>
</protein>
<dbReference type="CDD" id="cd06526">
    <property type="entry name" value="metazoan_ACD"/>
    <property type="match status" value="1"/>
</dbReference>
<name>A0A2A2JNM2_9BILA</name>
<evidence type="ECO:0000256" key="2">
    <source>
        <dbReference type="RuleBase" id="RU003616"/>
    </source>
</evidence>
<dbReference type="PRINTS" id="PR00299">
    <property type="entry name" value="ACRYSTALLIN"/>
</dbReference>
<dbReference type="Pfam" id="PF00011">
    <property type="entry name" value="HSP20"/>
    <property type="match status" value="1"/>
</dbReference>
<feature type="region of interest" description="Disordered" evidence="3">
    <location>
        <begin position="67"/>
        <end position="134"/>
    </location>
</feature>
<dbReference type="AlphaFoldDB" id="A0A2A2JNM2"/>
<evidence type="ECO:0000259" key="4">
    <source>
        <dbReference type="PROSITE" id="PS01031"/>
    </source>
</evidence>
<dbReference type="Proteomes" id="UP000218231">
    <property type="component" value="Unassembled WGS sequence"/>
</dbReference>
<dbReference type="PANTHER" id="PTHR45640:SF24">
    <property type="entry name" value="SHSP DOMAIN-CONTAINING PROTEIN"/>
    <property type="match status" value="1"/>
</dbReference>
<accession>A0A2A2JNM2</accession>
<dbReference type="PANTHER" id="PTHR45640">
    <property type="entry name" value="HEAT SHOCK PROTEIN HSP-12.2-RELATED"/>
    <property type="match status" value="1"/>
</dbReference>
<comment type="similarity">
    <text evidence="1 2">Belongs to the small heat shock protein (HSP20) family.</text>
</comment>
<dbReference type="GO" id="GO:0005634">
    <property type="term" value="C:nucleus"/>
    <property type="evidence" value="ECO:0007669"/>
    <property type="project" value="TreeGrafter"/>
</dbReference>
<dbReference type="GO" id="GO:0009408">
    <property type="term" value="P:response to heat"/>
    <property type="evidence" value="ECO:0007669"/>
    <property type="project" value="TreeGrafter"/>
</dbReference>
<evidence type="ECO:0000256" key="3">
    <source>
        <dbReference type="SAM" id="MobiDB-lite"/>
    </source>
</evidence>
<keyword evidence="6" id="KW-1185">Reference proteome</keyword>
<organism evidence="5 6">
    <name type="scientific">Diploscapter pachys</name>
    <dbReference type="NCBI Taxonomy" id="2018661"/>
    <lineage>
        <taxon>Eukaryota</taxon>
        <taxon>Metazoa</taxon>
        <taxon>Ecdysozoa</taxon>
        <taxon>Nematoda</taxon>
        <taxon>Chromadorea</taxon>
        <taxon>Rhabditida</taxon>
        <taxon>Rhabditina</taxon>
        <taxon>Rhabditomorpha</taxon>
        <taxon>Rhabditoidea</taxon>
        <taxon>Rhabditidae</taxon>
        <taxon>Diploscapter</taxon>
    </lineage>
</organism>
<proteinExistence type="inferred from homology"/>